<evidence type="ECO:0000259" key="3">
    <source>
        <dbReference type="PROSITE" id="PS50893"/>
    </source>
</evidence>
<dbReference type="InterPro" id="IPR003439">
    <property type="entry name" value="ABC_transporter-like_ATP-bd"/>
</dbReference>
<keyword evidence="2 4" id="KW-0067">ATP-binding</keyword>
<proteinExistence type="predicted"/>
<evidence type="ECO:0000313" key="4">
    <source>
        <dbReference type="EMBL" id="SEQ49467.1"/>
    </source>
</evidence>
<dbReference type="PROSITE" id="PS00211">
    <property type="entry name" value="ABC_TRANSPORTER_1"/>
    <property type="match status" value="1"/>
</dbReference>
<dbReference type="STRING" id="89093.SAMN04488558_1147"/>
<dbReference type="Proteomes" id="UP000198833">
    <property type="component" value="Unassembled WGS sequence"/>
</dbReference>
<dbReference type="InterPro" id="IPR017871">
    <property type="entry name" value="ABC_transporter-like_CS"/>
</dbReference>
<dbReference type="PANTHER" id="PTHR43582">
    <property type="entry name" value="LINEARMYCIN RESISTANCE ATP-BINDING PROTEIN LNRL"/>
    <property type="match status" value="1"/>
</dbReference>
<dbReference type="Gene3D" id="3.40.50.300">
    <property type="entry name" value="P-loop containing nucleotide triphosphate hydrolases"/>
    <property type="match status" value="1"/>
</dbReference>
<dbReference type="InterPro" id="IPR003593">
    <property type="entry name" value="AAA+_ATPase"/>
</dbReference>
<reference evidence="4 5" key="1">
    <citation type="submission" date="2016-10" db="EMBL/GenBank/DDBJ databases">
        <authorList>
            <person name="de Groot N.N."/>
        </authorList>
    </citation>
    <scope>NUCLEOTIDE SEQUENCE [LARGE SCALE GENOMIC DNA]</scope>
    <source>
        <strain evidence="4 5">DSM 15695</strain>
    </source>
</reference>
<dbReference type="SMART" id="SM00382">
    <property type="entry name" value="AAA"/>
    <property type="match status" value="1"/>
</dbReference>
<feature type="domain" description="ABC transporter" evidence="3">
    <location>
        <begin position="4"/>
        <end position="235"/>
    </location>
</feature>
<dbReference type="EMBL" id="FOEN01000014">
    <property type="protein sequence ID" value="SEQ49467.1"/>
    <property type="molecule type" value="Genomic_DNA"/>
</dbReference>
<dbReference type="Pfam" id="PF00005">
    <property type="entry name" value="ABC_tran"/>
    <property type="match status" value="1"/>
</dbReference>
<evidence type="ECO:0000313" key="5">
    <source>
        <dbReference type="Proteomes" id="UP000198833"/>
    </source>
</evidence>
<dbReference type="OrthoDB" id="9804819at2"/>
<gene>
    <name evidence="4" type="ORF">SAMN04488558_1147</name>
</gene>
<keyword evidence="1" id="KW-0547">Nucleotide-binding</keyword>
<name>A0A1H9GHB5_9LACT</name>
<dbReference type="GO" id="GO:0005524">
    <property type="term" value="F:ATP binding"/>
    <property type="evidence" value="ECO:0007669"/>
    <property type="project" value="UniProtKB-KW"/>
</dbReference>
<dbReference type="RefSeq" id="WP_092572628.1">
    <property type="nucleotide sequence ID" value="NZ_CALUDV010000035.1"/>
</dbReference>
<evidence type="ECO:0000256" key="2">
    <source>
        <dbReference type="ARBA" id="ARBA00022840"/>
    </source>
</evidence>
<dbReference type="PROSITE" id="PS50893">
    <property type="entry name" value="ABC_TRANSPORTER_2"/>
    <property type="match status" value="1"/>
</dbReference>
<protein>
    <submittedName>
        <fullName evidence="4">ABC-2 type transport system ATP-binding protein</fullName>
    </submittedName>
</protein>
<accession>A0A1H9GHB5</accession>
<dbReference type="SUPFAM" id="SSF52540">
    <property type="entry name" value="P-loop containing nucleoside triphosphate hydrolases"/>
    <property type="match status" value="1"/>
</dbReference>
<evidence type="ECO:0000256" key="1">
    <source>
        <dbReference type="ARBA" id="ARBA00022741"/>
    </source>
</evidence>
<dbReference type="PANTHER" id="PTHR43582:SF2">
    <property type="entry name" value="LINEARMYCIN RESISTANCE ATP-BINDING PROTEIN LNRL"/>
    <property type="match status" value="1"/>
</dbReference>
<sequence length="314" mass="35257">MSQVQINNIFKRYGKQEVLSNVSLMIESGERFGLIGPNGAGKSTLIDILTGLVAADSGDIYVDGLELKKNLVQIRQNIGLVPQEIALLEDVDARSNLEYFGVLYGLSGKVLRTRIDEALEVTGLTDHLKKATKTFSGGMKRRLNIAAAILHHPKLLILDEPTVGVDPQSRNKIFEFVKFMNENYQTTVLYTSHYMEEIEALTERLFILDQGKQVAYGTQDEIKAMVQDTVKWRLELAKAPSDLAENLQAKIAGIEQLQAEFNRFDLVVDPSQFKVSALIDFIHDRHLELIALAKVELSLEEAFLQLTGKRLRDK</sequence>
<dbReference type="GO" id="GO:0016887">
    <property type="term" value="F:ATP hydrolysis activity"/>
    <property type="evidence" value="ECO:0007669"/>
    <property type="project" value="InterPro"/>
</dbReference>
<dbReference type="InterPro" id="IPR027417">
    <property type="entry name" value="P-loop_NTPase"/>
</dbReference>
<dbReference type="AlphaFoldDB" id="A0A1H9GHB5"/>
<organism evidence="4 5">
    <name type="scientific">Ignavigranum ruoffiae</name>
    <dbReference type="NCBI Taxonomy" id="89093"/>
    <lineage>
        <taxon>Bacteria</taxon>
        <taxon>Bacillati</taxon>
        <taxon>Bacillota</taxon>
        <taxon>Bacilli</taxon>
        <taxon>Lactobacillales</taxon>
        <taxon>Aerococcaceae</taxon>
        <taxon>Ignavigranum</taxon>
    </lineage>
</organism>
<keyword evidence="5" id="KW-1185">Reference proteome</keyword>